<dbReference type="AlphaFoldDB" id="A0A173ZUR7"/>
<evidence type="ECO:0000256" key="1">
    <source>
        <dbReference type="ARBA" id="ARBA00006243"/>
    </source>
</evidence>
<feature type="domain" description="PurM-like N-terminal" evidence="2">
    <location>
        <begin position="39"/>
        <end position="147"/>
    </location>
</feature>
<dbReference type="OrthoDB" id="9801934at2"/>
<dbReference type="InterPro" id="IPR010918">
    <property type="entry name" value="PurM-like_C_dom"/>
</dbReference>
<feature type="domain" description="PurM-like C-terminal" evidence="3">
    <location>
        <begin position="161"/>
        <end position="309"/>
    </location>
</feature>
<dbReference type="Pfam" id="PF02769">
    <property type="entry name" value="AIRS_C"/>
    <property type="match status" value="1"/>
</dbReference>
<dbReference type="SUPFAM" id="SSF55326">
    <property type="entry name" value="PurM N-terminal domain-like"/>
    <property type="match status" value="1"/>
</dbReference>
<dbReference type="RefSeq" id="WP_036378240.1">
    <property type="nucleotide sequence ID" value="NZ_CABIWZ010000008.1"/>
</dbReference>
<dbReference type="InterPro" id="IPR036676">
    <property type="entry name" value="PurM-like_C_sf"/>
</dbReference>
<dbReference type="PIRSF" id="PIRSF005644">
    <property type="entry name" value="Hdrgns_mtr_HypE"/>
    <property type="match status" value="1"/>
</dbReference>
<dbReference type="EMBL" id="CYYU01000008">
    <property type="protein sequence ID" value="CUN80202.1"/>
    <property type="molecule type" value="Genomic_DNA"/>
</dbReference>
<accession>A0A173ZUR7</accession>
<dbReference type="eggNOG" id="COG0309">
    <property type="taxonomic scope" value="Bacteria"/>
</dbReference>
<evidence type="ECO:0000313" key="5">
    <source>
        <dbReference type="Proteomes" id="UP000095546"/>
    </source>
</evidence>
<dbReference type="PANTHER" id="PTHR30303">
    <property type="entry name" value="HYDROGENASE ISOENZYMES FORMATION PROTEIN HYPE"/>
    <property type="match status" value="1"/>
</dbReference>
<dbReference type="InterPro" id="IPR011854">
    <property type="entry name" value="HypE"/>
</dbReference>
<evidence type="ECO:0000313" key="4">
    <source>
        <dbReference type="EMBL" id="CUN80202.1"/>
    </source>
</evidence>
<dbReference type="Proteomes" id="UP000095546">
    <property type="component" value="Unassembled WGS sequence"/>
</dbReference>
<sequence>MADERITMAHGAGGKLSQELMQEVILPEFSNPYLNELHDGATVAMSGKVAFTTDSYVVQPLFFNGGNIGKLAICGTVNDLSMTGAVPRYISVGMILEEGFLIEDLRRIAHTMREMAEEAGVAIVTGDTKVVERGKADGIFINTAGIGDIIPGTSISPHHVKPGMKVLLSGFIGDHAATVLAGRHGLELPDTIKTDCAPLNSLTRAMLEAAPDIAVLRDPTRGGVAAVLNEIAEASHCGVLIDEDALPIREEVRGVCDILGFDPLYLANEGKCIAFVPAEEADEVLAVMRENPYGKDACLIGEVTAEAPGQVGLRTAIGGIRIVDMPLGNLVPRIC</sequence>
<dbReference type="InterPro" id="IPR016188">
    <property type="entry name" value="PurM-like_N"/>
</dbReference>
<gene>
    <name evidence="4" type="primary">hypE_2</name>
    <name evidence="4" type="ORF">ERS852385_01404</name>
</gene>
<dbReference type="InterPro" id="IPR036921">
    <property type="entry name" value="PurM-like_N_sf"/>
</dbReference>
<dbReference type="NCBIfam" id="TIGR02124">
    <property type="entry name" value="hypE"/>
    <property type="match status" value="1"/>
</dbReference>
<dbReference type="Gene3D" id="3.90.650.10">
    <property type="entry name" value="PurM-like C-terminal domain"/>
    <property type="match status" value="1"/>
</dbReference>
<organism evidence="4 5">
    <name type="scientific">Mitsuokella jalaludinii</name>
    <dbReference type="NCBI Taxonomy" id="187979"/>
    <lineage>
        <taxon>Bacteria</taxon>
        <taxon>Bacillati</taxon>
        <taxon>Bacillota</taxon>
        <taxon>Negativicutes</taxon>
        <taxon>Selenomonadales</taxon>
        <taxon>Selenomonadaceae</taxon>
        <taxon>Mitsuokella</taxon>
    </lineage>
</organism>
<evidence type="ECO:0000259" key="2">
    <source>
        <dbReference type="Pfam" id="PF00586"/>
    </source>
</evidence>
<dbReference type="Pfam" id="PF00586">
    <property type="entry name" value="AIRS"/>
    <property type="match status" value="1"/>
</dbReference>
<proteinExistence type="inferred from homology"/>
<dbReference type="Gene3D" id="3.30.1330.10">
    <property type="entry name" value="PurM-like, N-terminal domain"/>
    <property type="match status" value="1"/>
</dbReference>
<dbReference type="GO" id="GO:0051604">
    <property type="term" value="P:protein maturation"/>
    <property type="evidence" value="ECO:0007669"/>
    <property type="project" value="TreeGrafter"/>
</dbReference>
<evidence type="ECO:0000259" key="3">
    <source>
        <dbReference type="Pfam" id="PF02769"/>
    </source>
</evidence>
<keyword evidence="5" id="KW-1185">Reference proteome</keyword>
<dbReference type="PANTHER" id="PTHR30303:SF0">
    <property type="entry name" value="CARBAMOYL DEHYDRATASE HYPE"/>
    <property type="match status" value="1"/>
</dbReference>
<dbReference type="SUPFAM" id="SSF56042">
    <property type="entry name" value="PurM C-terminal domain-like"/>
    <property type="match status" value="1"/>
</dbReference>
<name>A0A173ZUR7_9FIRM</name>
<reference evidence="4 5" key="1">
    <citation type="submission" date="2015-09" db="EMBL/GenBank/DDBJ databases">
        <authorList>
            <consortium name="Pathogen Informatics"/>
        </authorList>
    </citation>
    <scope>NUCLEOTIDE SEQUENCE [LARGE SCALE GENOMIC DNA]</scope>
    <source>
        <strain evidence="4 5">2789STDY5608828</strain>
    </source>
</reference>
<protein>
    <submittedName>
        <fullName evidence="4">Hydrogenase isoenzymes formation protein hypE</fullName>
    </submittedName>
</protein>
<dbReference type="STRING" id="187979.ERS852385_01404"/>
<dbReference type="CDD" id="cd02197">
    <property type="entry name" value="HypE"/>
    <property type="match status" value="1"/>
</dbReference>
<comment type="similarity">
    <text evidence="1">Belongs to the HypE family.</text>
</comment>